<protein>
    <submittedName>
        <fullName evidence="1">Uncharacterized protein</fullName>
    </submittedName>
</protein>
<name>A0ABT0UN45_9ACTN</name>
<comment type="caution">
    <text evidence="1">The sequence shown here is derived from an EMBL/GenBank/DDBJ whole genome shotgun (WGS) entry which is preliminary data.</text>
</comment>
<accession>A0ABT0UN45</accession>
<organism evidence="1 2">
    <name type="scientific">Streptomyces albipurpureus</name>
    <dbReference type="NCBI Taxonomy" id="2897419"/>
    <lineage>
        <taxon>Bacteria</taxon>
        <taxon>Bacillati</taxon>
        <taxon>Actinomycetota</taxon>
        <taxon>Actinomycetes</taxon>
        <taxon>Kitasatosporales</taxon>
        <taxon>Streptomycetaceae</taxon>
        <taxon>Streptomyces</taxon>
    </lineage>
</organism>
<sequence>MSPTLNGHTADPCPNCLVESIHLGKPMSVAGRVVVGCVCDHCEHSWSRPVEDDVEVHDNVRVDLPEGTRYGEVWQMEADRIQIRGPVAGQLLWVERWQVRIY</sequence>
<gene>
    <name evidence="1" type="ORF">NBG84_10275</name>
</gene>
<keyword evidence="2" id="KW-1185">Reference proteome</keyword>
<evidence type="ECO:0000313" key="2">
    <source>
        <dbReference type="Proteomes" id="UP001431429"/>
    </source>
</evidence>
<evidence type="ECO:0000313" key="1">
    <source>
        <dbReference type="EMBL" id="MCM2388676.1"/>
    </source>
</evidence>
<dbReference type="RefSeq" id="WP_250919016.1">
    <property type="nucleotide sequence ID" value="NZ_JAMQAW010000008.1"/>
</dbReference>
<dbReference type="Proteomes" id="UP001431429">
    <property type="component" value="Unassembled WGS sequence"/>
</dbReference>
<proteinExistence type="predicted"/>
<dbReference type="EMBL" id="JAMQAW010000008">
    <property type="protein sequence ID" value="MCM2388676.1"/>
    <property type="molecule type" value="Genomic_DNA"/>
</dbReference>
<reference evidence="1" key="1">
    <citation type="submission" date="2022-06" db="EMBL/GenBank/DDBJ databases">
        <title>Genome public.</title>
        <authorList>
            <person name="Sun Q."/>
        </authorList>
    </citation>
    <scope>NUCLEOTIDE SEQUENCE</scope>
    <source>
        <strain evidence="1">CWNU-1</strain>
    </source>
</reference>